<dbReference type="GO" id="GO:0005524">
    <property type="term" value="F:ATP binding"/>
    <property type="evidence" value="ECO:0007669"/>
    <property type="project" value="UniProtKB-KW"/>
</dbReference>
<dbReference type="EMBL" id="DF820455">
    <property type="protein sequence ID" value="GAK49425.1"/>
    <property type="molecule type" value="Genomic_DNA"/>
</dbReference>
<feature type="domain" description="ABC transporter" evidence="9">
    <location>
        <begin position="261"/>
        <end position="501"/>
    </location>
</feature>
<dbReference type="PANTHER" id="PTHR43790:SF9">
    <property type="entry name" value="GALACTOFURANOSE TRANSPORTER ATP-BINDING PROTEIN YTFR"/>
    <property type="match status" value="1"/>
</dbReference>
<dbReference type="InterPro" id="IPR050107">
    <property type="entry name" value="ABC_carbohydrate_import_ATPase"/>
</dbReference>
<dbReference type="PROSITE" id="PS50893">
    <property type="entry name" value="ABC_TRANSPORTER_2"/>
    <property type="match status" value="2"/>
</dbReference>
<dbReference type="InterPro" id="IPR003439">
    <property type="entry name" value="ABC_transporter-like_ATP-bd"/>
</dbReference>
<dbReference type="CDD" id="cd03215">
    <property type="entry name" value="ABC_Carb_Monos_II"/>
    <property type="match status" value="1"/>
</dbReference>
<evidence type="ECO:0000256" key="1">
    <source>
        <dbReference type="ARBA" id="ARBA00004202"/>
    </source>
</evidence>
<evidence type="ECO:0000256" key="5">
    <source>
        <dbReference type="ARBA" id="ARBA00022741"/>
    </source>
</evidence>
<evidence type="ECO:0000256" key="2">
    <source>
        <dbReference type="ARBA" id="ARBA00022448"/>
    </source>
</evidence>
<dbReference type="PROSITE" id="PS00211">
    <property type="entry name" value="ABC_TRANSPORTER_1"/>
    <property type="match status" value="1"/>
</dbReference>
<proteinExistence type="predicted"/>
<comment type="subcellular location">
    <subcellularLocation>
        <location evidence="1">Cell membrane</location>
        <topology evidence="1">Peripheral membrane protein</topology>
    </subcellularLocation>
</comment>
<evidence type="ECO:0000256" key="6">
    <source>
        <dbReference type="ARBA" id="ARBA00022840"/>
    </source>
</evidence>
<dbReference type="Gene3D" id="3.40.50.300">
    <property type="entry name" value="P-loop containing nucleotide triphosphate hydrolases"/>
    <property type="match status" value="2"/>
</dbReference>
<keyword evidence="7" id="KW-1278">Translocase</keyword>
<dbReference type="SMART" id="SM00382">
    <property type="entry name" value="AAA"/>
    <property type="match status" value="2"/>
</dbReference>
<evidence type="ECO:0000259" key="9">
    <source>
        <dbReference type="PROSITE" id="PS50893"/>
    </source>
</evidence>
<sequence>MNTQSMTTPQTALLEMSGIRKSFPGVNALKGINLDLRAGEVLALVGENGAGKSTLMKVLGGAYLPDAGTVTINGQPVHIHGPIDAQRLGVAIIYQEFNLIPALSASENLFLGRETHYAGFVNKAEEYRQAMRLFEQIGIAIAPNTPCRELSVAHQQVIEIAKALALKARILVMDEPTAALSTQEVEKLFTIIDDLKKQGLGIIYISHRLEEIFRLADRIMVMRDGEQITTVPAKEVTRKQLIELMVGRKLENEFPKRVAKIGAERLVVKNLNRGNRVKNVSFSIRAGEIVGFTGLVGAGRSESTRIVAGVDKGTYDLIELDGRPLTIRTTRDAIRNGICYVSEHRKLEGLVLGLSVRDNYGLPNVKQFSRFGFIKQQEEDRGFGRYVKEMSIKIPHHEERAVNLSGGNQQKVVLAKWLQRNFNVIIFDEPTRGIDVGAKFEIYQIIHTLADQGKAIIMISSELPEILGLSDRILVMHEGRITGEIQDVKQATQEQVMQYAIR</sequence>
<dbReference type="STRING" id="1499966.U14_00647"/>
<gene>
    <name evidence="10" type="ORF">U14_00647</name>
</gene>
<evidence type="ECO:0000313" key="10">
    <source>
        <dbReference type="EMBL" id="GAK49425.1"/>
    </source>
</evidence>
<dbReference type="SUPFAM" id="SSF52540">
    <property type="entry name" value="P-loop containing nucleoside triphosphate hydrolases"/>
    <property type="match status" value="2"/>
</dbReference>
<organism evidence="10">
    <name type="scientific">Candidatus Moduliflexus flocculans</name>
    <dbReference type="NCBI Taxonomy" id="1499966"/>
    <lineage>
        <taxon>Bacteria</taxon>
        <taxon>Candidatus Moduliflexota</taxon>
        <taxon>Candidatus Moduliflexia</taxon>
        <taxon>Candidatus Moduliflexales</taxon>
        <taxon>Candidatus Moduliflexaceae</taxon>
    </lineage>
</organism>
<evidence type="ECO:0000256" key="3">
    <source>
        <dbReference type="ARBA" id="ARBA00022475"/>
    </source>
</evidence>
<keyword evidence="3" id="KW-1003">Cell membrane</keyword>
<evidence type="ECO:0000256" key="7">
    <source>
        <dbReference type="ARBA" id="ARBA00022967"/>
    </source>
</evidence>
<evidence type="ECO:0000313" key="11">
    <source>
        <dbReference type="Proteomes" id="UP000030700"/>
    </source>
</evidence>
<dbReference type="InterPro" id="IPR027417">
    <property type="entry name" value="P-loop_NTPase"/>
</dbReference>
<keyword evidence="6" id="KW-0067">ATP-binding</keyword>
<dbReference type="InterPro" id="IPR003593">
    <property type="entry name" value="AAA+_ATPase"/>
</dbReference>
<dbReference type="AlphaFoldDB" id="A0A0S6VVP6"/>
<evidence type="ECO:0000256" key="8">
    <source>
        <dbReference type="ARBA" id="ARBA00023136"/>
    </source>
</evidence>
<dbReference type="PANTHER" id="PTHR43790">
    <property type="entry name" value="CARBOHYDRATE TRANSPORT ATP-BINDING PROTEIN MG119-RELATED"/>
    <property type="match status" value="1"/>
</dbReference>
<feature type="domain" description="ABC transporter" evidence="9">
    <location>
        <begin position="14"/>
        <end position="249"/>
    </location>
</feature>
<dbReference type="HOGENOM" id="CLU_000604_92_2_0"/>
<keyword evidence="5" id="KW-0547">Nucleotide-binding</keyword>
<evidence type="ECO:0000256" key="4">
    <source>
        <dbReference type="ARBA" id="ARBA00022737"/>
    </source>
</evidence>
<dbReference type="InterPro" id="IPR017871">
    <property type="entry name" value="ABC_transporter-like_CS"/>
</dbReference>
<keyword evidence="2" id="KW-0813">Transport</keyword>
<reference evidence="10" key="1">
    <citation type="journal article" date="2015" name="PeerJ">
        <title>First genomic representation of candidate bacterial phylum KSB3 points to enhanced environmental sensing as a trigger of wastewater bulking.</title>
        <authorList>
            <person name="Sekiguchi Y."/>
            <person name="Ohashi A."/>
            <person name="Parks D.H."/>
            <person name="Yamauchi T."/>
            <person name="Tyson G.W."/>
            <person name="Hugenholtz P."/>
        </authorList>
    </citation>
    <scope>NUCLEOTIDE SEQUENCE [LARGE SCALE GENOMIC DNA]</scope>
</reference>
<accession>A0A0S6VVP6</accession>
<keyword evidence="4" id="KW-0677">Repeat</keyword>
<name>A0A0S6VVP6_9BACT</name>
<dbReference type="CDD" id="cd03216">
    <property type="entry name" value="ABC_Carb_Monos_I"/>
    <property type="match status" value="1"/>
</dbReference>
<dbReference type="Pfam" id="PF00005">
    <property type="entry name" value="ABC_tran"/>
    <property type="match status" value="2"/>
</dbReference>
<dbReference type="FunFam" id="3.40.50.300:FF:000127">
    <property type="entry name" value="Ribose import ATP-binding protein RbsA"/>
    <property type="match status" value="1"/>
</dbReference>
<protein>
    <submittedName>
        <fullName evidence="10">ABC transporter-related protein</fullName>
    </submittedName>
</protein>
<dbReference type="GO" id="GO:0016887">
    <property type="term" value="F:ATP hydrolysis activity"/>
    <property type="evidence" value="ECO:0007669"/>
    <property type="project" value="InterPro"/>
</dbReference>
<keyword evidence="11" id="KW-1185">Reference proteome</keyword>
<keyword evidence="8" id="KW-0472">Membrane</keyword>
<dbReference type="GO" id="GO:0005886">
    <property type="term" value="C:plasma membrane"/>
    <property type="evidence" value="ECO:0007669"/>
    <property type="project" value="UniProtKB-SubCell"/>
</dbReference>
<dbReference type="Proteomes" id="UP000030700">
    <property type="component" value="Unassembled WGS sequence"/>
</dbReference>